<feature type="transmembrane region" description="Helical" evidence="13">
    <location>
        <begin position="51"/>
        <end position="73"/>
    </location>
</feature>
<dbReference type="RefSeq" id="WP_378230457.1">
    <property type="nucleotide sequence ID" value="NZ_JBHSLL010000050.1"/>
</dbReference>
<evidence type="ECO:0000256" key="2">
    <source>
        <dbReference type="ARBA" id="ARBA00004651"/>
    </source>
</evidence>
<dbReference type="EMBL" id="JBHSLL010000050">
    <property type="protein sequence ID" value="MFC5386968.1"/>
    <property type="molecule type" value="Genomic_DNA"/>
</dbReference>
<dbReference type="InterPro" id="IPR016174">
    <property type="entry name" value="Di-haem_cyt_TM"/>
</dbReference>
<accession>A0ABW0H2H6</accession>
<keyword evidence="3" id="KW-0813">Transport</keyword>
<feature type="transmembrane region" description="Helical" evidence="13">
    <location>
        <begin position="20"/>
        <end position="39"/>
    </location>
</feature>
<comment type="caution">
    <text evidence="15">The sequence shown here is derived from an EMBL/GenBank/DDBJ whole genome shotgun (WGS) entry which is preliminary data.</text>
</comment>
<protein>
    <submittedName>
        <fullName evidence="15">Cytochrome b</fullName>
    </submittedName>
</protein>
<evidence type="ECO:0000256" key="4">
    <source>
        <dbReference type="ARBA" id="ARBA00022475"/>
    </source>
</evidence>
<dbReference type="Pfam" id="PF01292">
    <property type="entry name" value="Ni_hydr_CYTB"/>
    <property type="match status" value="1"/>
</dbReference>
<feature type="transmembrane region" description="Helical" evidence="13">
    <location>
        <begin position="132"/>
        <end position="154"/>
    </location>
</feature>
<name>A0ABW0H2H6_9HYPH</name>
<comment type="similarity">
    <text evidence="12">Belongs to the cytochrome b561 family.</text>
</comment>
<keyword evidence="7" id="KW-0479">Metal-binding</keyword>
<keyword evidence="9 13" id="KW-1133">Transmembrane helix</keyword>
<keyword evidence="8" id="KW-0249">Electron transport</keyword>
<evidence type="ECO:0000256" key="12">
    <source>
        <dbReference type="ARBA" id="ARBA00037975"/>
    </source>
</evidence>
<keyword evidence="10" id="KW-0408">Iron</keyword>
<keyword evidence="4" id="KW-1003">Cell membrane</keyword>
<evidence type="ECO:0000256" key="7">
    <source>
        <dbReference type="ARBA" id="ARBA00022723"/>
    </source>
</evidence>
<feature type="transmembrane region" description="Helical" evidence="13">
    <location>
        <begin position="100"/>
        <end position="120"/>
    </location>
</feature>
<keyword evidence="5" id="KW-0349">Heme</keyword>
<dbReference type="PANTHER" id="PTHR30529">
    <property type="entry name" value="CYTOCHROME B561"/>
    <property type="match status" value="1"/>
</dbReference>
<feature type="domain" description="Cytochrome b561 bacterial/Ni-hydrogenase" evidence="14">
    <location>
        <begin position="14"/>
        <end position="166"/>
    </location>
</feature>
<keyword evidence="16" id="KW-1185">Reference proteome</keyword>
<comment type="cofactor">
    <cofactor evidence="1">
        <name>heme b</name>
        <dbReference type="ChEBI" id="CHEBI:60344"/>
    </cofactor>
</comment>
<evidence type="ECO:0000313" key="15">
    <source>
        <dbReference type="EMBL" id="MFC5386968.1"/>
    </source>
</evidence>
<gene>
    <name evidence="15" type="ORF">ACFPLB_13455</name>
</gene>
<evidence type="ECO:0000256" key="10">
    <source>
        <dbReference type="ARBA" id="ARBA00023004"/>
    </source>
</evidence>
<organism evidence="15 16">
    <name type="scientific">Aquamicrobium segne</name>
    <dbReference type="NCBI Taxonomy" id="469547"/>
    <lineage>
        <taxon>Bacteria</taxon>
        <taxon>Pseudomonadati</taxon>
        <taxon>Pseudomonadota</taxon>
        <taxon>Alphaproteobacteria</taxon>
        <taxon>Hyphomicrobiales</taxon>
        <taxon>Phyllobacteriaceae</taxon>
        <taxon>Aquamicrobium</taxon>
    </lineage>
</organism>
<dbReference type="InterPro" id="IPR011577">
    <property type="entry name" value="Cyt_b561_bac/Ni-Hgenase"/>
</dbReference>
<proteinExistence type="inferred from homology"/>
<evidence type="ECO:0000256" key="6">
    <source>
        <dbReference type="ARBA" id="ARBA00022692"/>
    </source>
</evidence>
<dbReference type="InterPro" id="IPR052168">
    <property type="entry name" value="Cytochrome_b561_oxidase"/>
</dbReference>
<evidence type="ECO:0000256" key="8">
    <source>
        <dbReference type="ARBA" id="ARBA00022982"/>
    </source>
</evidence>
<evidence type="ECO:0000313" key="16">
    <source>
        <dbReference type="Proteomes" id="UP001596016"/>
    </source>
</evidence>
<evidence type="ECO:0000256" key="13">
    <source>
        <dbReference type="SAM" id="Phobius"/>
    </source>
</evidence>
<dbReference type="Proteomes" id="UP001596016">
    <property type="component" value="Unassembled WGS sequence"/>
</dbReference>
<keyword evidence="11 13" id="KW-0472">Membrane</keyword>
<evidence type="ECO:0000256" key="11">
    <source>
        <dbReference type="ARBA" id="ARBA00023136"/>
    </source>
</evidence>
<sequence length="176" mass="19321">MSSDTSSPSDAPAYDRVSVTLHWLVAALVVIQFATGWVWGIFERGSDPRFVLFRIHLVAGTAVLVLAVLRIGWRLTHRAPPLPQGTSRPITLAAKAVHGLLYLAILVQPALGLLTVTAFGKSLGRWPRDAHMMLVNIIAAIIMLHIAAAIWHQFILRDGLLRRMLPARKARAAAMK</sequence>
<evidence type="ECO:0000256" key="1">
    <source>
        <dbReference type="ARBA" id="ARBA00001970"/>
    </source>
</evidence>
<evidence type="ECO:0000259" key="14">
    <source>
        <dbReference type="Pfam" id="PF01292"/>
    </source>
</evidence>
<evidence type="ECO:0000256" key="9">
    <source>
        <dbReference type="ARBA" id="ARBA00022989"/>
    </source>
</evidence>
<comment type="subcellular location">
    <subcellularLocation>
        <location evidence="2">Cell membrane</location>
        <topology evidence="2">Multi-pass membrane protein</topology>
    </subcellularLocation>
</comment>
<reference evidence="16" key="1">
    <citation type="journal article" date="2019" name="Int. J. Syst. Evol. Microbiol.">
        <title>The Global Catalogue of Microorganisms (GCM) 10K type strain sequencing project: providing services to taxonomists for standard genome sequencing and annotation.</title>
        <authorList>
            <consortium name="The Broad Institute Genomics Platform"/>
            <consortium name="The Broad Institute Genome Sequencing Center for Infectious Disease"/>
            <person name="Wu L."/>
            <person name="Ma J."/>
        </authorList>
    </citation>
    <scope>NUCLEOTIDE SEQUENCE [LARGE SCALE GENOMIC DNA]</scope>
    <source>
        <strain evidence="16">CGMCC 4.1415</strain>
    </source>
</reference>
<keyword evidence="6 13" id="KW-0812">Transmembrane</keyword>
<dbReference type="SUPFAM" id="SSF81342">
    <property type="entry name" value="Transmembrane di-heme cytochromes"/>
    <property type="match status" value="1"/>
</dbReference>
<evidence type="ECO:0000256" key="5">
    <source>
        <dbReference type="ARBA" id="ARBA00022617"/>
    </source>
</evidence>
<dbReference type="PANTHER" id="PTHR30529:SF1">
    <property type="entry name" value="CYTOCHROME B561 HOMOLOG 2"/>
    <property type="match status" value="1"/>
</dbReference>
<evidence type="ECO:0000256" key="3">
    <source>
        <dbReference type="ARBA" id="ARBA00022448"/>
    </source>
</evidence>